<evidence type="ECO:0008006" key="5">
    <source>
        <dbReference type="Google" id="ProtNLM"/>
    </source>
</evidence>
<dbReference type="RefSeq" id="WP_086324903.1">
    <property type="nucleotide sequence ID" value="NZ_NGLB01000001.1"/>
</dbReference>
<gene>
    <name evidence="3" type="ORF">A5804_001937</name>
</gene>
<dbReference type="Pfam" id="PF18013">
    <property type="entry name" value="Phage_lysozyme2"/>
    <property type="match status" value="1"/>
</dbReference>
<accession>A0AB73N4V5</accession>
<feature type="domain" description="Phage tail lysozyme" evidence="2">
    <location>
        <begin position="685"/>
        <end position="837"/>
    </location>
</feature>
<dbReference type="Pfam" id="PF06605">
    <property type="entry name" value="Prophage_tail"/>
    <property type="match status" value="1"/>
</dbReference>
<dbReference type="InterPro" id="IPR010572">
    <property type="entry name" value="Tail_dom"/>
</dbReference>
<evidence type="ECO:0000259" key="1">
    <source>
        <dbReference type="Pfam" id="PF06605"/>
    </source>
</evidence>
<evidence type="ECO:0000313" key="4">
    <source>
        <dbReference type="Proteomes" id="UP000194737"/>
    </source>
</evidence>
<dbReference type="InterPro" id="IPR007119">
    <property type="entry name" value="Phage_tail_spike_N"/>
</dbReference>
<sequence>MLYLFNEKQQLTKRVPHKKIASLVQSREITEEKTELLNDTLEASLPYSKEAEEVSFMAIKEDDGTFSLYRILTVKTSKNFINLSGINFGSDELDGYVVQDIRPQAEEIEHLLERMFEGVGAIDWEMRYYQREGWIPEITDTFYYVTIREALKQLQSNGAEFTFSCDVTSQGVTKKYLNVYDRIGETSGMRFTYGDKALTIEKEIERTNIVTSLIGRGRGEEVGDGYGRRIEFDSIEWSKEKGDPLDKPKGQIFLEDPEATLKYGIPVGSGMHKREKAIIFDDCEDPVTLLYLTYEALIENQRPLIQFSSTVLGSAGIGDTVSIHRHDRGYHYETRIYKIERDFVNNIKKASFGDNLTSNSKTSSLSTARSINTLNQTKMTFYQSTEISKFQDDIMRGAGKEGGSVYLVNGIEAGVSDSREVYEYVWMNGKNIANSTHFMTVNSEGISFKECKKGQWKTIKDVHNGESHTAWTIDGTFNANFIMAGILRGILIEGALLKTYYTEGNQKQYQAVMDHGKFLIQDAKDTPDEIDYSNGKWRDQVQGKTVAEFRGTYDAATDRANGAAIIKHKGQIFSINVMGDEFSTSIFQIPADAHANNLKYRLRGAASFEDGQVTFNEKVIFKKGFEVQGSTLFHNNVTINSSLDVKGGLTINNGQAVYPGQGGGPSGGGGGTGGIPEELKTEAEKRAWQIYDILLANKFTKQAACGILGNMQQETGGTFDPDTRQIGGPAYGLVQWDGSAYPLVGPPTHNGKVYVQNLFNAANIKEPVESLRGQVQLLLWTFGTSQWTGVIEPTTVAGFKACTDPALAARAFERNYERPAATHPERETYAIQWYNKFKDLKPTQATGEAGLQHLESLMNTRVGNGQCYALSAEYSGYLGGCGMGSGTKYSFSHVIGDTTAASNIGSGYDWGAVGWKVIFNPSLDQLVVGAIINWTQGASVGGPNAWTTDPTYGHTGVIRGIEGNAILTYEQNTEYGQVVAKCVRGFISAGSIASICIPPK</sequence>
<name>A0AB73N4V5_ENTFC</name>
<dbReference type="Gene3D" id="3.90.1720.60">
    <property type="match status" value="1"/>
</dbReference>
<dbReference type="NCBIfam" id="TIGR01665">
    <property type="entry name" value="put_anti_recept"/>
    <property type="match status" value="1"/>
</dbReference>
<evidence type="ECO:0000259" key="2">
    <source>
        <dbReference type="Pfam" id="PF18013"/>
    </source>
</evidence>
<dbReference type="InterPro" id="IPR041219">
    <property type="entry name" value="Phage_lysozyme2"/>
</dbReference>
<dbReference type="Proteomes" id="UP000194737">
    <property type="component" value="Unassembled WGS sequence"/>
</dbReference>
<comment type="caution">
    <text evidence="3">The sequence shown here is derived from an EMBL/GenBank/DDBJ whole genome shotgun (WGS) entry which is preliminary data.</text>
</comment>
<protein>
    <recommendedName>
        <fullName evidence="5">Phage minor structural protein</fullName>
    </recommendedName>
</protein>
<dbReference type="AlphaFoldDB" id="A0AB73N4V5"/>
<proteinExistence type="predicted"/>
<feature type="domain" description="Tail spike" evidence="1">
    <location>
        <begin position="144"/>
        <end position="344"/>
    </location>
</feature>
<evidence type="ECO:0000313" key="3">
    <source>
        <dbReference type="EMBL" id="OTO00427.1"/>
    </source>
</evidence>
<dbReference type="EMBL" id="NGLB01000001">
    <property type="protein sequence ID" value="OTO00427.1"/>
    <property type="molecule type" value="Genomic_DNA"/>
</dbReference>
<reference evidence="3 4" key="1">
    <citation type="submission" date="2017-05" db="EMBL/GenBank/DDBJ databases">
        <title>The Genome Sequence of Enterococcus faecium 6F2_DIV0138.</title>
        <authorList>
            <consortium name="The Broad Institute Genomics Platform"/>
            <consortium name="The Broad Institute Genomic Center for Infectious Diseases"/>
            <person name="Earl A."/>
            <person name="Manson A."/>
            <person name="Schwartman J."/>
            <person name="Gilmore M."/>
            <person name="Abouelleil A."/>
            <person name="Cao P."/>
            <person name="Chapman S."/>
            <person name="Cusick C."/>
            <person name="Shea T."/>
            <person name="Young S."/>
            <person name="Neafsey D."/>
            <person name="Nusbaum C."/>
            <person name="Birren B."/>
        </authorList>
    </citation>
    <scope>NUCLEOTIDE SEQUENCE [LARGE SCALE GENOMIC DNA]</scope>
    <source>
        <strain evidence="3 4">6F2_DIV0138</strain>
    </source>
</reference>
<organism evidence="3 4">
    <name type="scientific">Enterococcus faecium</name>
    <name type="common">Streptococcus faecium</name>
    <dbReference type="NCBI Taxonomy" id="1352"/>
    <lineage>
        <taxon>Bacteria</taxon>
        <taxon>Bacillati</taxon>
        <taxon>Bacillota</taxon>
        <taxon>Bacilli</taxon>
        <taxon>Lactobacillales</taxon>
        <taxon>Enterococcaceae</taxon>
        <taxon>Enterococcus</taxon>
    </lineage>
</organism>